<evidence type="ECO:0000313" key="5">
    <source>
        <dbReference type="EMBL" id="TCD65568.1"/>
    </source>
</evidence>
<organism evidence="5 6">
    <name type="scientific">Steccherinum ochraceum</name>
    <dbReference type="NCBI Taxonomy" id="92696"/>
    <lineage>
        <taxon>Eukaryota</taxon>
        <taxon>Fungi</taxon>
        <taxon>Dikarya</taxon>
        <taxon>Basidiomycota</taxon>
        <taxon>Agaricomycotina</taxon>
        <taxon>Agaricomycetes</taxon>
        <taxon>Polyporales</taxon>
        <taxon>Steccherinaceae</taxon>
        <taxon>Steccherinum</taxon>
    </lineage>
</organism>
<keyword evidence="1" id="KW-0143">Chaperone</keyword>
<dbReference type="PANTHER" id="PTHR44360">
    <property type="entry name" value="DNAJ HOMOLOG SUBFAMILY B MEMBER 9"/>
    <property type="match status" value="1"/>
</dbReference>
<feature type="region of interest" description="Disordered" evidence="2">
    <location>
        <begin position="388"/>
        <end position="427"/>
    </location>
</feature>
<evidence type="ECO:0000259" key="4">
    <source>
        <dbReference type="PROSITE" id="PS50076"/>
    </source>
</evidence>
<dbReference type="PANTHER" id="PTHR44360:SF1">
    <property type="entry name" value="DNAJ HOMOLOG SUBFAMILY B MEMBER 9"/>
    <property type="match status" value="1"/>
</dbReference>
<dbReference type="CDD" id="cd06257">
    <property type="entry name" value="DnaJ"/>
    <property type="match status" value="1"/>
</dbReference>
<evidence type="ECO:0000256" key="1">
    <source>
        <dbReference type="ARBA" id="ARBA00023186"/>
    </source>
</evidence>
<feature type="compositionally biased region" description="Polar residues" evidence="2">
    <location>
        <begin position="390"/>
        <end position="401"/>
    </location>
</feature>
<dbReference type="GO" id="GO:0005783">
    <property type="term" value="C:endoplasmic reticulum"/>
    <property type="evidence" value="ECO:0007669"/>
    <property type="project" value="TreeGrafter"/>
</dbReference>
<dbReference type="STRING" id="92696.A0A4R0RNW7"/>
<dbReference type="SMART" id="SM00271">
    <property type="entry name" value="DnaJ"/>
    <property type="match status" value="1"/>
</dbReference>
<dbReference type="InterPro" id="IPR051948">
    <property type="entry name" value="Hsp70_co-chaperone_J-domain"/>
</dbReference>
<keyword evidence="3" id="KW-1133">Transmembrane helix</keyword>
<dbReference type="Proteomes" id="UP000292702">
    <property type="component" value="Unassembled WGS sequence"/>
</dbReference>
<dbReference type="PRINTS" id="PR00625">
    <property type="entry name" value="JDOMAIN"/>
</dbReference>
<evidence type="ECO:0000256" key="3">
    <source>
        <dbReference type="SAM" id="Phobius"/>
    </source>
</evidence>
<feature type="transmembrane region" description="Helical" evidence="3">
    <location>
        <begin position="185"/>
        <end position="205"/>
    </location>
</feature>
<keyword evidence="6" id="KW-1185">Reference proteome</keyword>
<keyword evidence="3" id="KW-0812">Transmembrane</keyword>
<name>A0A4R0RNW7_9APHY</name>
<reference evidence="5 6" key="1">
    <citation type="submission" date="2018-11" db="EMBL/GenBank/DDBJ databases">
        <title>Genome assembly of Steccherinum ochraceum LE-BIN_3174, the white-rot fungus of the Steccherinaceae family (The Residual Polyporoid clade, Polyporales, Basidiomycota).</title>
        <authorList>
            <person name="Fedorova T.V."/>
            <person name="Glazunova O.A."/>
            <person name="Landesman E.O."/>
            <person name="Moiseenko K.V."/>
            <person name="Psurtseva N.V."/>
            <person name="Savinova O.S."/>
            <person name="Shakhova N.V."/>
            <person name="Tyazhelova T.V."/>
            <person name="Vasina D.V."/>
        </authorList>
    </citation>
    <scope>NUCLEOTIDE SEQUENCE [LARGE SCALE GENOMIC DNA]</scope>
    <source>
        <strain evidence="5 6">LE-BIN_3174</strain>
    </source>
</reference>
<evidence type="ECO:0000256" key="2">
    <source>
        <dbReference type="SAM" id="MobiDB-lite"/>
    </source>
</evidence>
<dbReference type="GO" id="GO:0051087">
    <property type="term" value="F:protein-folding chaperone binding"/>
    <property type="evidence" value="ECO:0007669"/>
    <property type="project" value="TreeGrafter"/>
</dbReference>
<protein>
    <recommendedName>
        <fullName evidence="4">J domain-containing protein</fullName>
    </recommendedName>
</protein>
<dbReference type="PROSITE" id="PS50076">
    <property type="entry name" value="DNAJ_2"/>
    <property type="match status" value="1"/>
</dbReference>
<sequence length="427" mass="48128">MASLVGSVLGWSYIPNFATQLLLPYFHRGYQSFTGRQPPPRNTPQYHKHYRYVYAFVVTSYLLYNFRDAAMSTTPNYYEILNVDPTSDEATLKSAFRQFAKKNHPDRVGIQGEALFMEVRDAFEALKNPVTRFAYDRFGPQALTWKNCSSIREYVRHGLMQSAGYHIVTVCALLLYSAVGKPSPISFWRFLLFAALFTYELVFLLSPSPSPASNTDLSAFLFTDPASPSHNSILGLLWPNRVAYQHIRFLHALFMLCTVAVSRVAPVLFPMPQDVDSKMLLNEFNKLNGLAQAADAEASSMIQIEMHSIHGTDASFPQVPAIERPSDEVMSLLTHEMENMVIESKLRKEADAGPLATTLKMAVERKKRSEETLEQRRLMNGSPMKMSWTVLRSPSTPSRSGTARPMGSPLPTTRVQEGYIRARSQSC</sequence>
<dbReference type="SUPFAM" id="SSF46565">
    <property type="entry name" value="Chaperone J-domain"/>
    <property type="match status" value="1"/>
</dbReference>
<dbReference type="OrthoDB" id="10250354at2759"/>
<dbReference type="EMBL" id="RWJN01000174">
    <property type="protein sequence ID" value="TCD65568.1"/>
    <property type="molecule type" value="Genomic_DNA"/>
</dbReference>
<comment type="caution">
    <text evidence="5">The sequence shown here is derived from an EMBL/GenBank/DDBJ whole genome shotgun (WGS) entry which is preliminary data.</text>
</comment>
<dbReference type="Pfam" id="PF00226">
    <property type="entry name" value="DnaJ"/>
    <property type="match status" value="1"/>
</dbReference>
<keyword evidence="3" id="KW-0472">Membrane</keyword>
<dbReference type="AlphaFoldDB" id="A0A4R0RNW7"/>
<evidence type="ECO:0000313" key="6">
    <source>
        <dbReference type="Proteomes" id="UP000292702"/>
    </source>
</evidence>
<dbReference type="InterPro" id="IPR036869">
    <property type="entry name" value="J_dom_sf"/>
</dbReference>
<feature type="transmembrane region" description="Helical" evidence="3">
    <location>
        <begin position="249"/>
        <end position="269"/>
    </location>
</feature>
<dbReference type="Gene3D" id="1.10.287.110">
    <property type="entry name" value="DnaJ domain"/>
    <property type="match status" value="1"/>
</dbReference>
<feature type="domain" description="J" evidence="4">
    <location>
        <begin position="76"/>
        <end position="139"/>
    </location>
</feature>
<accession>A0A4R0RNW7</accession>
<gene>
    <name evidence="5" type="ORF">EIP91_002488</name>
</gene>
<feature type="transmembrane region" description="Helical" evidence="3">
    <location>
        <begin position="162"/>
        <end position="179"/>
    </location>
</feature>
<dbReference type="GO" id="GO:0036503">
    <property type="term" value="P:ERAD pathway"/>
    <property type="evidence" value="ECO:0007669"/>
    <property type="project" value="TreeGrafter"/>
</dbReference>
<proteinExistence type="predicted"/>
<dbReference type="InterPro" id="IPR001623">
    <property type="entry name" value="DnaJ_domain"/>
</dbReference>
<dbReference type="GO" id="GO:0051787">
    <property type="term" value="F:misfolded protein binding"/>
    <property type="evidence" value="ECO:0007669"/>
    <property type="project" value="TreeGrafter"/>
</dbReference>